<accession>A0A2J5HSB1</accession>
<evidence type="ECO:0000313" key="2">
    <source>
        <dbReference type="Proteomes" id="UP000235023"/>
    </source>
</evidence>
<dbReference type="Proteomes" id="UP000235023">
    <property type="component" value="Unassembled WGS sequence"/>
</dbReference>
<dbReference type="AlphaFoldDB" id="A0A2J5HSB1"/>
<dbReference type="EMBL" id="KZ559550">
    <property type="protein sequence ID" value="PLN80200.1"/>
    <property type="molecule type" value="Genomic_DNA"/>
</dbReference>
<sequence length="177" mass="19741">MKQKATRIISSRVPSRLGISTMSSKSTRTQAFQAFNAALAGLLAQETTAHSHNTSHQTTAIFGWLWGWRLLVLHRLGRRRGVSSRGRVVLPRGRLLVGHDDRGKEMNERTTVTEPAVCGGSIVRYKDKEKTGISGVIRTVNQVRQHKSWSNFSPADRLVALGLQLTPRVHLGRRLLD</sequence>
<evidence type="ECO:0000313" key="1">
    <source>
        <dbReference type="EMBL" id="PLN80200.1"/>
    </source>
</evidence>
<name>A0A2J5HSB1_9EURO</name>
<gene>
    <name evidence="1" type="ORF">BDW42DRAFT_171404</name>
</gene>
<reference evidence="2" key="1">
    <citation type="submission" date="2017-12" db="EMBL/GenBank/DDBJ databases">
        <authorList>
            <consortium name="DOE Joint Genome Institute"/>
            <person name="Mondo S.J."/>
            <person name="Kjaerbolling I."/>
            <person name="Vesth T.C."/>
            <person name="Frisvad J.C."/>
            <person name="Nybo J.L."/>
            <person name="Theobald S."/>
            <person name="Kuo A."/>
            <person name="Bowyer P."/>
            <person name="Matsuda Y."/>
            <person name="Lyhne E.K."/>
            <person name="Kogle M.E."/>
            <person name="Clum A."/>
            <person name="Lipzen A."/>
            <person name="Salamov A."/>
            <person name="Ngan C.Y."/>
            <person name="Daum C."/>
            <person name="Chiniquy J."/>
            <person name="Barry K."/>
            <person name="LaButti K."/>
            <person name="Haridas S."/>
            <person name="Simmons B.A."/>
            <person name="Magnuson J.K."/>
            <person name="Mortensen U.H."/>
            <person name="Larsen T.O."/>
            <person name="Grigoriev I.V."/>
            <person name="Baker S.E."/>
            <person name="Andersen M.R."/>
            <person name="Nordberg H.P."/>
            <person name="Cantor M.N."/>
            <person name="Hua S.X."/>
        </authorList>
    </citation>
    <scope>NUCLEOTIDE SEQUENCE [LARGE SCALE GENOMIC DNA]</scope>
    <source>
        <strain evidence="2">IBT 19404</strain>
    </source>
</reference>
<protein>
    <submittedName>
        <fullName evidence="1">Uncharacterized protein</fullName>
    </submittedName>
</protein>
<organism evidence="1 2">
    <name type="scientific">Aspergillus taichungensis</name>
    <dbReference type="NCBI Taxonomy" id="482145"/>
    <lineage>
        <taxon>Eukaryota</taxon>
        <taxon>Fungi</taxon>
        <taxon>Dikarya</taxon>
        <taxon>Ascomycota</taxon>
        <taxon>Pezizomycotina</taxon>
        <taxon>Eurotiomycetes</taxon>
        <taxon>Eurotiomycetidae</taxon>
        <taxon>Eurotiales</taxon>
        <taxon>Aspergillaceae</taxon>
        <taxon>Aspergillus</taxon>
        <taxon>Aspergillus subgen. Circumdati</taxon>
    </lineage>
</organism>
<keyword evidence="2" id="KW-1185">Reference proteome</keyword>
<proteinExistence type="predicted"/>